<protein>
    <submittedName>
        <fullName evidence="1">Uncharacterized protein</fullName>
    </submittedName>
</protein>
<name>A0A506PIH3_9FLAO</name>
<evidence type="ECO:0000313" key="2">
    <source>
        <dbReference type="Proteomes" id="UP000317332"/>
    </source>
</evidence>
<proteinExistence type="predicted"/>
<dbReference type="OrthoDB" id="827641at2"/>
<organism evidence="1 2">
    <name type="scientific">Paucihalobacter ruber</name>
    <dbReference type="NCBI Taxonomy" id="2567861"/>
    <lineage>
        <taxon>Bacteria</taxon>
        <taxon>Pseudomonadati</taxon>
        <taxon>Bacteroidota</taxon>
        <taxon>Flavobacteriia</taxon>
        <taxon>Flavobacteriales</taxon>
        <taxon>Flavobacteriaceae</taxon>
        <taxon>Paucihalobacter</taxon>
    </lineage>
</organism>
<gene>
    <name evidence="1" type="ORF">FJ651_09995</name>
</gene>
<keyword evidence="2" id="KW-1185">Reference proteome</keyword>
<dbReference type="Proteomes" id="UP000317332">
    <property type="component" value="Unassembled WGS sequence"/>
</dbReference>
<dbReference type="RefSeq" id="WP_140990371.1">
    <property type="nucleotide sequence ID" value="NZ_VHIQ01000004.1"/>
</dbReference>
<dbReference type="AlphaFoldDB" id="A0A506PIH3"/>
<accession>A0A506PIH3</accession>
<evidence type="ECO:0000313" key="1">
    <source>
        <dbReference type="EMBL" id="TPV33409.1"/>
    </source>
</evidence>
<sequence length="113" mass="12712">MGLYMLNISVDVPNYIFNAPQPDAAFNLQESIIEIVVEKVLGFENAIPETQDSDADSKSQIKPSFKIDVYLSLYALSFSDFQETVRNNNYNHYSIPLIAEPFSEVTSPPPDFS</sequence>
<dbReference type="EMBL" id="VHIQ01000004">
    <property type="protein sequence ID" value="TPV33409.1"/>
    <property type="molecule type" value="Genomic_DNA"/>
</dbReference>
<comment type="caution">
    <text evidence="1">The sequence shown here is derived from an EMBL/GenBank/DDBJ whole genome shotgun (WGS) entry which is preliminary data.</text>
</comment>
<reference evidence="1 2" key="1">
    <citation type="submission" date="2019-06" db="EMBL/GenBank/DDBJ databases">
        <title>Flavobacteriaceae Paucihalobacterium erythroidium CWB-1, complete genome.</title>
        <authorList>
            <person name="Wu S."/>
        </authorList>
    </citation>
    <scope>NUCLEOTIDE SEQUENCE [LARGE SCALE GENOMIC DNA]</scope>
    <source>
        <strain evidence="1 2">CWB-1</strain>
    </source>
</reference>